<accession>A0A2P2D085</accession>
<evidence type="ECO:0000313" key="1">
    <source>
        <dbReference type="EMBL" id="GBF38036.1"/>
    </source>
</evidence>
<evidence type="ECO:0000313" key="2">
    <source>
        <dbReference type="Proteomes" id="UP000245076"/>
    </source>
</evidence>
<name>A0A2P2D085_9LEPT</name>
<sequence length="58" mass="6019">MQPGGDSPAGQAQPVAAFPLVQGLQAVPTGQRAWVEVEQLAVVHAVGLQLVFVPQWSG</sequence>
<comment type="caution">
    <text evidence="1">The sequence shown here is derived from an EMBL/GenBank/DDBJ whole genome shotgun (WGS) entry which is preliminary data.</text>
</comment>
<gene>
    <name evidence="1" type="ORF">LPTSP1_10250</name>
</gene>
<proteinExistence type="predicted"/>
<dbReference type="AlphaFoldDB" id="A0A2P2D085"/>
<protein>
    <submittedName>
        <fullName evidence="1">Uncharacterized protein</fullName>
    </submittedName>
</protein>
<keyword evidence="2" id="KW-1185">Reference proteome</keyword>
<reference evidence="1 2" key="1">
    <citation type="submission" date="2018-02" db="EMBL/GenBank/DDBJ databases">
        <title>Novel Leptospira species isolated from soil and water in Japan.</title>
        <authorList>
            <person name="Nakao R."/>
            <person name="Masuzawa T."/>
        </authorList>
    </citation>
    <scope>NUCLEOTIDE SEQUENCE [LARGE SCALE GENOMIC DNA]</scope>
    <source>
        <strain evidence="1 2">E8</strain>
    </source>
</reference>
<dbReference type="EMBL" id="BFAY01000006">
    <property type="protein sequence ID" value="GBF38036.1"/>
    <property type="molecule type" value="Genomic_DNA"/>
</dbReference>
<organism evidence="1 2">
    <name type="scientific">Leptospira johnsonii</name>
    <dbReference type="NCBI Taxonomy" id="1917820"/>
    <lineage>
        <taxon>Bacteria</taxon>
        <taxon>Pseudomonadati</taxon>
        <taxon>Spirochaetota</taxon>
        <taxon>Spirochaetia</taxon>
        <taxon>Leptospirales</taxon>
        <taxon>Leptospiraceae</taxon>
        <taxon>Leptospira</taxon>
    </lineage>
</organism>
<dbReference type="Proteomes" id="UP000245076">
    <property type="component" value="Unassembled WGS sequence"/>
</dbReference>